<feature type="transmembrane region" description="Helical" evidence="1">
    <location>
        <begin position="86"/>
        <end position="109"/>
    </location>
</feature>
<feature type="transmembrane region" description="Helical" evidence="1">
    <location>
        <begin position="53"/>
        <end position="74"/>
    </location>
</feature>
<feature type="transmembrane region" description="Helical" evidence="1">
    <location>
        <begin position="24"/>
        <end position="47"/>
    </location>
</feature>
<organism evidence="3 4">
    <name type="scientific">Paenibacillus gallinarum</name>
    <dbReference type="NCBI Taxonomy" id="2762232"/>
    <lineage>
        <taxon>Bacteria</taxon>
        <taxon>Bacillati</taxon>
        <taxon>Bacillota</taxon>
        <taxon>Bacilli</taxon>
        <taxon>Bacillales</taxon>
        <taxon>Paenibacillaceae</taxon>
        <taxon>Paenibacillus</taxon>
    </lineage>
</organism>
<dbReference type="RefSeq" id="WP_191803402.1">
    <property type="nucleotide sequence ID" value="NZ_JACSQL010000011.1"/>
</dbReference>
<evidence type="ECO:0000313" key="4">
    <source>
        <dbReference type="Proteomes" id="UP000608071"/>
    </source>
</evidence>
<dbReference type="Proteomes" id="UP000608071">
    <property type="component" value="Unassembled WGS sequence"/>
</dbReference>
<feature type="transmembrane region" description="Helical" evidence="1">
    <location>
        <begin position="129"/>
        <end position="147"/>
    </location>
</feature>
<reference evidence="3 4" key="1">
    <citation type="submission" date="2020-08" db="EMBL/GenBank/DDBJ databases">
        <title>A Genomic Blueprint of the Chicken Gut Microbiome.</title>
        <authorList>
            <person name="Gilroy R."/>
            <person name="Ravi A."/>
            <person name="Getino M."/>
            <person name="Pursley I."/>
            <person name="Horton D.L."/>
            <person name="Alikhan N.-F."/>
            <person name="Baker D."/>
            <person name="Gharbi K."/>
            <person name="Hall N."/>
            <person name="Watson M."/>
            <person name="Adriaenssens E.M."/>
            <person name="Foster-Nyarko E."/>
            <person name="Jarju S."/>
            <person name="Secka A."/>
            <person name="Antonio M."/>
            <person name="Oren A."/>
            <person name="Chaudhuri R."/>
            <person name="La Ragione R.M."/>
            <person name="Hildebrand F."/>
            <person name="Pallen M.J."/>
        </authorList>
    </citation>
    <scope>NUCLEOTIDE SEQUENCE [LARGE SCALE GENOMIC DNA]</scope>
    <source>
        <strain evidence="3 4">Sa2BVA9</strain>
    </source>
</reference>
<accession>A0ABR8T3P8</accession>
<dbReference type="PANTHER" id="PTHR36435:SF1">
    <property type="entry name" value="CAAX AMINO TERMINAL PROTEASE FAMILY PROTEIN"/>
    <property type="match status" value="1"/>
</dbReference>
<dbReference type="InterPro" id="IPR052710">
    <property type="entry name" value="CAAX_protease"/>
</dbReference>
<feature type="transmembrane region" description="Helical" evidence="1">
    <location>
        <begin position="183"/>
        <end position="201"/>
    </location>
</feature>
<keyword evidence="1" id="KW-0812">Transmembrane</keyword>
<gene>
    <name evidence="3" type="ORF">H9647_20140</name>
</gene>
<keyword evidence="3" id="KW-0482">Metalloprotease</keyword>
<keyword evidence="1" id="KW-0472">Membrane</keyword>
<dbReference type="InterPro" id="IPR003675">
    <property type="entry name" value="Rce1/LyrA-like_dom"/>
</dbReference>
<evidence type="ECO:0000256" key="1">
    <source>
        <dbReference type="SAM" id="Phobius"/>
    </source>
</evidence>
<comment type="caution">
    <text evidence="3">The sequence shown here is derived from an EMBL/GenBank/DDBJ whole genome shotgun (WGS) entry which is preliminary data.</text>
</comment>
<keyword evidence="3" id="KW-0645">Protease</keyword>
<proteinExistence type="predicted"/>
<keyword evidence="1" id="KW-1133">Transmembrane helix</keyword>
<protein>
    <submittedName>
        <fullName evidence="3">CPBP family intramembrane metalloprotease</fullName>
    </submittedName>
</protein>
<dbReference type="PANTHER" id="PTHR36435">
    <property type="entry name" value="SLR1288 PROTEIN"/>
    <property type="match status" value="1"/>
</dbReference>
<feature type="transmembrane region" description="Helical" evidence="1">
    <location>
        <begin position="159"/>
        <end position="177"/>
    </location>
</feature>
<dbReference type="EMBL" id="JACSQL010000011">
    <property type="protein sequence ID" value="MBD7970382.1"/>
    <property type="molecule type" value="Genomic_DNA"/>
</dbReference>
<keyword evidence="3" id="KW-0378">Hydrolase</keyword>
<dbReference type="Pfam" id="PF02517">
    <property type="entry name" value="Rce1-like"/>
    <property type="match status" value="1"/>
</dbReference>
<feature type="domain" description="CAAX prenyl protease 2/Lysostaphin resistance protein A-like" evidence="2">
    <location>
        <begin position="132"/>
        <end position="219"/>
    </location>
</feature>
<evidence type="ECO:0000313" key="3">
    <source>
        <dbReference type="EMBL" id="MBD7970382.1"/>
    </source>
</evidence>
<sequence length="223" mass="25232">MNTANSYPIFHWPSIKKMFVHRELYQAIAFFLSPQLIPITVMLGTMYPEYTALINVVSILIGLIILTFAIRVISKRQRKYRYVNRIRILPIIGVFISCIIGLTLITYLYSLIGITLPSQPNQESLTDMIGRFPLIMIFMITILAPVTEELVFRELLPNTLGPSYISFITSSMLFVAIHSPSGIMGWTSYGIMAAGFLYVRLSQKSIYACIAVHIVWNTVSIIA</sequence>
<name>A0ABR8T3P8_9BACL</name>
<evidence type="ECO:0000259" key="2">
    <source>
        <dbReference type="Pfam" id="PF02517"/>
    </source>
</evidence>
<keyword evidence="4" id="KW-1185">Reference proteome</keyword>
<dbReference type="GO" id="GO:0008237">
    <property type="term" value="F:metallopeptidase activity"/>
    <property type="evidence" value="ECO:0007669"/>
    <property type="project" value="UniProtKB-KW"/>
</dbReference>